<proteinExistence type="predicted"/>
<reference evidence="1 2" key="1">
    <citation type="submission" date="2023-10" db="EMBL/GenBank/DDBJ databases">
        <title>Chromosome-scale genome assembly provides insights into flower coloration mechanisms of Canna indica.</title>
        <authorList>
            <person name="Li C."/>
        </authorList>
    </citation>
    <scope>NUCLEOTIDE SEQUENCE [LARGE SCALE GENOMIC DNA]</scope>
    <source>
        <tissue evidence="1">Flower</tissue>
    </source>
</reference>
<dbReference type="InterPro" id="IPR036770">
    <property type="entry name" value="Ankyrin_rpt-contain_sf"/>
</dbReference>
<dbReference type="Gene3D" id="1.25.40.20">
    <property type="entry name" value="Ankyrin repeat-containing domain"/>
    <property type="match status" value="1"/>
</dbReference>
<protein>
    <submittedName>
        <fullName evidence="1">Ankyrin repeat domain-containing protein 50-like</fullName>
    </submittedName>
</protein>
<evidence type="ECO:0000313" key="2">
    <source>
        <dbReference type="Proteomes" id="UP001327560"/>
    </source>
</evidence>
<gene>
    <name evidence="1" type="ORF">Cni_G20998</name>
</gene>
<sequence length="78" mass="8433">MRRSSDSSFLRARWLTMEERQRDCAKLLLVTGVRVDARGGADGGTPLRAITTIGDEAMVKLLLFKGIAGVKEVQNAAG</sequence>
<accession>A0AAQ3KRA6</accession>
<name>A0AAQ3KRA6_9LILI</name>
<dbReference type="AlphaFoldDB" id="A0AAQ3KRA6"/>
<dbReference type="Proteomes" id="UP001327560">
    <property type="component" value="Chromosome 6"/>
</dbReference>
<dbReference type="SUPFAM" id="SSF48403">
    <property type="entry name" value="Ankyrin repeat"/>
    <property type="match status" value="1"/>
</dbReference>
<keyword evidence="2" id="KW-1185">Reference proteome</keyword>
<organism evidence="1 2">
    <name type="scientific">Canna indica</name>
    <name type="common">Indian-shot</name>
    <dbReference type="NCBI Taxonomy" id="4628"/>
    <lineage>
        <taxon>Eukaryota</taxon>
        <taxon>Viridiplantae</taxon>
        <taxon>Streptophyta</taxon>
        <taxon>Embryophyta</taxon>
        <taxon>Tracheophyta</taxon>
        <taxon>Spermatophyta</taxon>
        <taxon>Magnoliopsida</taxon>
        <taxon>Liliopsida</taxon>
        <taxon>Zingiberales</taxon>
        <taxon>Cannaceae</taxon>
        <taxon>Canna</taxon>
    </lineage>
</organism>
<dbReference type="EMBL" id="CP136895">
    <property type="protein sequence ID" value="WOL12232.1"/>
    <property type="molecule type" value="Genomic_DNA"/>
</dbReference>
<evidence type="ECO:0000313" key="1">
    <source>
        <dbReference type="EMBL" id="WOL12232.1"/>
    </source>
</evidence>